<dbReference type="InterPro" id="IPR036390">
    <property type="entry name" value="WH_DNA-bd_sf"/>
</dbReference>
<accession>A0A930V0T6</accession>
<name>A0A930V0T6_9ACTN</name>
<protein>
    <submittedName>
        <fullName evidence="2">Helix-turn-helix domain-containing protein</fullName>
    </submittedName>
</protein>
<evidence type="ECO:0000256" key="1">
    <source>
        <dbReference type="SAM" id="MobiDB-lite"/>
    </source>
</evidence>
<dbReference type="EMBL" id="JADIVZ010000006">
    <property type="protein sequence ID" value="MBF4162595.1"/>
    <property type="molecule type" value="Genomic_DNA"/>
</dbReference>
<sequence>MTATRGARNPKFVWQDAFIERGPSANAGYLGLVMSTYDNGDGKDFFVSQEQLANRTKLSERTVFTHLKALVHDGWVEVLEKGGRAGAYSKATTYRLRIPTGGLAEESDTARRGAESHGGDVARPVTGMAGKDEQSEQPERSRVEVPAVATGEGRRSLASVSEARARRAAEREEHRSARTTLSRWA</sequence>
<reference evidence="2" key="1">
    <citation type="submission" date="2020-11" db="EMBL/GenBank/DDBJ databases">
        <title>Nocardioides sp. CBS4Y-1, whole genome shotgun sequence.</title>
        <authorList>
            <person name="Tuo L."/>
        </authorList>
    </citation>
    <scope>NUCLEOTIDE SEQUENCE</scope>
    <source>
        <strain evidence="2">CBS4Y-1</strain>
    </source>
</reference>
<proteinExistence type="predicted"/>
<comment type="caution">
    <text evidence="2">The sequence shown here is derived from an EMBL/GenBank/DDBJ whole genome shotgun (WGS) entry which is preliminary data.</text>
</comment>
<gene>
    <name evidence="2" type="ORF">ISG29_12935</name>
</gene>
<feature type="compositionally biased region" description="Basic and acidic residues" evidence="1">
    <location>
        <begin position="163"/>
        <end position="176"/>
    </location>
</feature>
<dbReference type="Proteomes" id="UP000656804">
    <property type="component" value="Unassembled WGS sequence"/>
</dbReference>
<feature type="compositionally biased region" description="Basic and acidic residues" evidence="1">
    <location>
        <begin position="130"/>
        <end position="143"/>
    </location>
</feature>
<dbReference type="SUPFAM" id="SSF46785">
    <property type="entry name" value="Winged helix' DNA-binding domain"/>
    <property type="match status" value="1"/>
</dbReference>
<keyword evidence="3" id="KW-1185">Reference proteome</keyword>
<feature type="region of interest" description="Disordered" evidence="1">
    <location>
        <begin position="104"/>
        <end position="185"/>
    </location>
</feature>
<organism evidence="2 3">
    <name type="scientific">Nocardioides acrostichi</name>
    <dbReference type="NCBI Taxonomy" id="2784339"/>
    <lineage>
        <taxon>Bacteria</taxon>
        <taxon>Bacillati</taxon>
        <taxon>Actinomycetota</taxon>
        <taxon>Actinomycetes</taxon>
        <taxon>Propionibacteriales</taxon>
        <taxon>Nocardioidaceae</taxon>
        <taxon>Nocardioides</taxon>
    </lineage>
</organism>
<evidence type="ECO:0000313" key="3">
    <source>
        <dbReference type="Proteomes" id="UP000656804"/>
    </source>
</evidence>
<feature type="compositionally biased region" description="Basic and acidic residues" evidence="1">
    <location>
        <begin position="108"/>
        <end position="120"/>
    </location>
</feature>
<dbReference type="InterPro" id="IPR036388">
    <property type="entry name" value="WH-like_DNA-bd_sf"/>
</dbReference>
<dbReference type="Pfam" id="PF13730">
    <property type="entry name" value="HTH_36"/>
    <property type="match status" value="1"/>
</dbReference>
<dbReference type="Gene3D" id="1.10.10.10">
    <property type="entry name" value="Winged helix-like DNA-binding domain superfamily/Winged helix DNA-binding domain"/>
    <property type="match status" value="1"/>
</dbReference>
<evidence type="ECO:0000313" key="2">
    <source>
        <dbReference type="EMBL" id="MBF4162595.1"/>
    </source>
</evidence>
<dbReference type="RefSeq" id="WP_194503861.1">
    <property type="nucleotide sequence ID" value="NZ_JADIVZ010000006.1"/>
</dbReference>
<dbReference type="AlphaFoldDB" id="A0A930V0T6"/>